<proteinExistence type="predicted"/>
<keyword evidence="3" id="KW-1185">Reference proteome</keyword>
<evidence type="ECO:0000313" key="2">
    <source>
        <dbReference type="EMBL" id="BBA34210.1"/>
    </source>
</evidence>
<dbReference type="OrthoDB" id="5570414at2"/>
<dbReference type="SUPFAM" id="SSF47336">
    <property type="entry name" value="ACP-like"/>
    <property type="match status" value="1"/>
</dbReference>
<evidence type="ECO:0000313" key="3">
    <source>
        <dbReference type="Proteomes" id="UP000266313"/>
    </source>
</evidence>
<dbReference type="Pfam" id="PF00550">
    <property type="entry name" value="PP-binding"/>
    <property type="match status" value="1"/>
</dbReference>
<name>A0A250KRC8_9GAMM</name>
<gene>
    <name evidence="2" type="ORF">sS8_2258</name>
</gene>
<dbReference type="EMBL" id="AP017928">
    <property type="protein sequence ID" value="BBA34210.1"/>
    <property type="molecule type" value="Genomic_DNA"/>
</dbReference>
<evidence type="ECO:0000259" key="1">
    <source>
        <dbReference type="PROSITE" id="PS50075"/>
    </source>
</evidence>
<reference evidence="2 3" key="1">
    <citation type="submission" date="2016-12" db="EMBL/GenBank/DDBJ databases">
        <title>Genome sequencing of Methylocaldum marinum.</title>
        <authorList>
            <person name="Takeuchi M."/>
            <person name="Kamagata Y."/>
            <person name="Hiraoka S."/>
            <person name="Oshima K."/>
            <person name="Hattori M."/>
            <person name="Iwasaki W."/>
        </authorList>
    </citation>
    <scope>NUCLEOTIDE SEQUENCE [LARGE SCALE GENOMIC DNA]</scope>
    <source>
        <strain evidence="2 3">S8</strain>
    </source>
</reference>
<dbReference type="KEGG" id="mmai:sS8_2258"/>
<dbReference type="Proteomes" id="UP000266313">
    <property type="component" value="Chromosome"/>
</dbReference>
<dbReference type="InterPro" id="IPR009081">
    <property type="entry name" value="PP-bd_ACP"/>
</dbReference>
<dbReference type="InterPro" id="IPR036736">
    <property type="entry name" value="ACP-like_sf"/>
</dbReference>
<dbReference type="PROSITE" id="PS50075">
    <property type="entry name" value="CARRIER"/>
    <property type="match status" value="1"/>
</dbReference>
<feature type="domain" description="Carrier" evidence="1">
    <location>
        <begin position="3"/>
        <end position="83"/>
    </location>
</feature>
<accession>A0A250KRC8</accession>
<sequence>MPQTAQPLTQAVTRILFDRLNIEIPEPDTDLVDGGLLDSLLLVTLIAQLEREFGISVSIDDLDLNLEKFRSVRRIAAYIEDRRNLTDVA</sequence>
<dbReference type="AlphaFoldDB" id="A0A250KRC8"/>
<dbReference type="Gene3D" id="1.10.1200.10">
    <property type="entry name" value="ACP-like"/>
    <property type="match status" value="1"/>
</dbReference>
<dbReference type="RefSeq" id="WP_119629667.1">
    <property type="nucleotide sequence ID" value="NZ_AP017928.1"/>
</dbReference>
<organism evidence="2 3">
    <name type="scientific">Methylocaldum marinum</name>
    <dbReference type="NCBI Taxonomy" id="1432792"/>
    <lineage>
        <taxon>Bacteria</taxon>
        <taxon>Pseudomonadati</taxon>
        <taxon>Pseudomonadota</taxon>
        <taxon>Gammaproteobacteria</taxon>
        <taxon>Methylococcales</taxon>
        <taxon>Methylococcaceae</taxon>
        <taxon>Methylocaldum</taxon>
    </lineage>
</organism>
<protein>
    <recommendedName>
        <fullName evidence="1">Carrier domain-containing protein</fullName>
    </recommendedName>
</protein>